<dbReference type="PANTHER" id="PTHR48111:SF35">
    <property type="entry name" value="TRANSCRIPTIONAL REGULATORY PROTEIN QSEB"/>
    <property type="match status" value="1"/>
</dbReference>
<name>A0ABW2QEP7_9BURK</name>
<feature type="modified residue" description="4-aspartylphosphate" evidence="8">
    <location>
        <position position="51"/>
    </location>
</feature>
<evidence type="ECO:0000256" key="2">
    <source>
        <dbReference type="ARBA" id="ARBA00022490"/>
    </source>
</evidence>
<keyword evidence="6 9" id="KW-0238">DNA-binding</keyword>
<dbReference type="SMART" id="SM00448">
    <property type="entry name" value="REC"/>
    <property type="match status" value="1"/>
</dbReference>
<reference evidence="13" key="1">
    <citation type="journal article" date="2019" name="Int. J. Syst. Evol. Microbiol.">
        <title>The Global Catalogue of Microorganisms (GCM) 10K type strain sequencing project: providing services to taxonomists for standard genome sequencing and annotation.</title>
        <authorList>
            <consortium name="The Broad Institute Genomics Platform"/>
            <consortium name="The Broad Institute Genome Sequencing Center for Infectious Disease"/>
            <person name="Wu L."/>
            <person name="Ma J."/>
        </authorList>
    </citation>
    <scope>NUCLEOTIDE SEQUENCE [LARGE SCALE GENOMIC DNA]</scope>
    <source>
        <strain evidence="13">CGMCC 1.12371</strain>
    </source>
</reference>
<keyword evidence="5" id="KW-0805">Transcription regulation</keyword>
<accession>A0ABW2QEP7</accession>
<evidence type="ECO:0000259" key="11">
    <source>
        <dbReference type="PROSITE" id="PS51755"/>
    </source>
</evidence>
<dbReference type="PANTHER" id="PTHR48111">
    <property type="entry name" value="REGULATOR OF RPOS"/>
    <property type="match status" value="1"/>
</dbReference>
<comment type="subcellular location">
    <subcellularLocation>
        <location evidence="1">Cytoplasm</location>
    </subcellularLocation>
</comment>
<keyword evidence="7" id="KW-0804">Transcription</keyword>
<dbReference type="Gene3D" id="6.10.250.690">
    <property type="match status" value="1"/>
</dbReference>
<dbReference type="Pfam" id="PF00486">
    <property type="entry name" value="Trans_reg_C"/>
    <property type="match status" value="1"/>
</dbReference>
<evidence type="ECO:0000259" key="10">
    <source>
        <dbReference type="PROSITE" id="PS50110"/>
    </source>
</evidence>
<evidence type="ECO:0000256" key="6">
    <source>
        <dbReference type="ARBA" id="ARBA00023125"/>
    </source>
</evidence>
<evidence type="ECO:0000256" key="9">
    <source>
        <dbReference type="PROSITE-ProRule" id="PRU01091"/>
    </source>
</evidence>
<dbReference type="Proteomes" id="UP001596501">
    <property type="component" value="Unassembled WGS sequence"/>
</dbReference>
<dbReference type="InterPro" id="IPR036388">
    <property type="entry name" value="WH-like_DNA-bd_sf"/>
</dbReference>
<dbReference type="CDD" id="cd17624">
    <property type="entry name" value="REC_OmpR_PmrA-like"/>
    <property type="match status" value="1"/>
</dbReference>
<dbReference type="PROSITE" id="PS51755">
    <property type="entry name" value="OMPR_PHOB"/>
    <property type="match status" value="1"/>
</dbReference>
<dbReference type="SMART" id="SM00862">
    <property type="entry name" value="Trans_reg_C"/>
    <property type="match status" value="1"/>
</dbReference>
<evidence type="ECO:0000313" key="12">
    <source>
        <dbReference type="EMBL" id="MFC7407934.1"/>
    </source>
</evidence>
<dbReference type="EMBL" id="JBHTCA010000002">
    <property type="protein sequence ID" value="MFC7407934.1"/>
    <property type="molecule type" value="Genomic_DNA"/>
</dbReference>
<evidence type="ECO:0000256" key="8">
    <source>
        <dbReference type="PROSITE-ProRule" id="PRU00169"/>
    </source>
</evidence>
<keyword evidence="4" id="KW-0902">Two-component regulatory system</keyword>
<dbReference type="RefSeq" id="WP_382219829.1">
    <property type="nucleotide sequence ID" value="NZ_JBHTCA010000002.1"/>
</dbReference>
<evidence type="ECO:0000256" key="4">
    <source>
        <dbReference type="ARBA" id="ARBA00023012"/>
    </source>
</evidence>
<keyword evidence="13" id="KW-1185">Reference proteome</keyword>
<dbReference type="InterPro" id="IPR011006">
    <property type="entry name" value="CheY-like_superfamily"/>
</dbReference>
<dbReference type="InterPro" id="IPR001789">
    <property type="entry name" value="Sig_transdc_resp-reg_receiver"/>
</dbReference>
<feature type="DNA-binding region" description="OmpR/PhoB-type" evidence="9">
    <location>
        <begin position="135"/>
        <end position="229"/>
    </location>
</feature>
<protein>
    <submittedName>
        <fullName evidence="12">Response regulator</fullName>
    </submittedName>
</protein>
<organism evidence="12 13">
    <name type="scientific">Hydrogenophaga atypica</name>
    <dbReference type="NCBI Taxonomy" id="249409"/>
    <lineage>
        <taxon>Bacteria</taxon>
        <taxon>Pseudomonadati</taxon>
        <taxon>Pseudomonadota</taxon>
        <taxon>Betaproteobacteria</taxon>
        <taxon>Burkholderiales</taxon>
        <taxon>Comamonadaceae</taxon>
        <taxon>Hydrogenophaga</taxon>
    </lineage>
</organism>
<feature type="domain" description="Response regulatory" evidence="10">
    <location>
        <begin position="2"/>
        <end position="127"/>
    </location>
</feature>
<dbReference type="InterPro" id="IPR039420">
    <property type="entry name" value="WalR-like"/>
</dbReference>
<comment type="caution">
    <text evidence="12">The sequence shown here is derived from an EMBL/GenBank/DDBJ whole genome shotgun (WGS) entry which is preliminary data.</text>
</comment>
<dbReference type="PROSITE" id="PS50110">
    <property type="entry name" value="RESPONSE_REGULATORY"/>
    <property type="match status" value="1"/>
</dbReference>
<keyword evidence="2" id="KW-0963">Cytoplasm</keyword>
<dbReference type="InterPro" id="IPR001867">
    <property type="entry name" value="OmpR/PhoB-type_DNA-bd"/>
</dbReference>
<dbReference type="Gene3D" id="1.10.10.10">
    <property type="entry name" value="Winged helix-like DNA-binding domain superfamily/Winged helix DNA-binding domain"/>
    <property type="match status" value="1"/>
</dbReference>
<evidence type="ECO:0000256" key="3">
    <source>
        <dbReference type="ARBA" id="ARBA00022553"/>
    </source>
</evidence>
<sequence length="232" mass="25462">MRVLIVEDDAGIAGGLVAMLKGVGYAVDHCATVAHAWSALQTEAFDLMLLDLGLPDGDGGDLLQRLRRQPPPIPGQERLPHPDLPVLIMTARDAVPDRIAGLDQGADDYLVKPFDADELLARMRVALRRSAGRANPLIHIGEVAIDPATRHVTRAGQPVELRTKEWAVLMTLWQARGQVLSRDRLEQSLYGFDEGLESNALEVHIHHLRRKLGEGIVKTVRGVGYFMPKDVG</sequence>
<evidence type="ECO:0000256" key="5">
    <source>
        <dbReference type="ARBA" id="ARBA00023015"/>
    </source>
</evidence>
<dbReference type="Gene3D" id="3.40.50.2300">
    <property type="match status" value="1"/>
</dbReference>
<dbReference type="CDD" id="cd00383">
    <property type="entry name" value="trans_reg_C"/>
    <property type="match status" value="1"/>
</dbReference>
<evidence type="ECO:0000256" key="1">
    <source>
        <dbReference type="ARBA" id="ARBA00004496"/>
    </source>
</evidence>
<keyword evidence="3 8" id="KW-0597">Phosphoprotein</keyword>
<evidence type="ECO:0000313" key="13">
    <source>
        <dbReference type="Proteomes" id="UP001596501"/>
    </source>
</evidence>
<proteinExistence type="predicted"/>
<feature type="domain" description="OmpR/PhoB-type" evidence="11">
    <location>
        <begin position="135"/>
        <end position="229"/>
    </location>
</feature>
<gene>
    <name evidence="12" type="ORF">ACFQPB_03605</name>
</gene>
<evidence type="ECO:0000256" key="7">
    <source>
        <dbReference type="ARBA" id="ARBA00023163"/>
    </source>
</evidence>
<dbReference type="SUPFAM" id="SSF52172">
    <property type="entry name" value="CheY-like"/>
    <property type="match status" value="1"/>
</dbReference>
<dbReference type="Pfam" id="PF00072">
    <property type="entry name" value="Response_reg"/>
    <property type="match status" value="1"/>
</dbReference>